<feature type="transmembrane region" description="Helical" evidence="1">
    <location>
        <begin position="304"/>
        <end position="328"/>
    </location>
</feature>
<keyword evidence="3" id="KW-1185">Reference proteome</keyword>
<keyword evidence="1" id="KW-0472">Membrane</keyword>
<comment type="caution">
    <text evidence="2">The sequence shown here is derived from an EMBL/GenBank/DDBJ whole genome shotgun (WGS) entry which is preliminary data.</text>
</comment>
<feature type="transmembrane region" description="Helical" evidence="1">
    <location>
        <begin position="45"/>
        <end position="62"/>
    </location>
</feature>
<dbReference type="PANTHER" id="PTHR37422">
    <property type="entry name" value="TEICHURONIC ACID BIOSYNTHESIS PROTEIN TUAE"/>
    <property type="match status" value="1"/>
</dbReference>
<evidence type="ECO:0000256" key="1">
    <source>
        <dbReference type="SAM" id="Phobius"/>
    </source>
</evidence>
<organism evidence="2 3">
    <name type="scientific">Georgenia thermotolerans</name>
    <dbReference type="NCBI Taxonomy" id="527326"/>
    <lineage>
        <taxon>Bacteria</taxon>
        <taxon>Bacillati</taxon>
        <taxon>Actinomycetota</taxon>
        <taxon>Actinomycetes</taxon>
        <taxon>Micrococcales</taxon>
        <taxon>Bogoriellaceae</taxon>
        <taxon>Georgenia</taxon>
    </lineage>
</organism>
<dbReference type="Proteomes" id="UP000451860">
    <property type="component" value="Unassembled WGS sequence"/>
</dbReference>
<dbReference type="InterPro" id="IPR051533">
    <property type="entry name" value="WaaL-like"/>
</dbReference>
<proteinExistence type="predicted"/>
<feature type="transmembrane region" description="Helical" evidence="1">
    <location>
        <begin position="68"/>
        <end position="85"/>
    </location>
</feature>
<feature type="transmembrane region" description="Helical" evidence="1">
    <location>
        <begin position="161"/>
        <end position="177"/>
    </location>
</feature>
<evidence type="ECO:0008006" key="4">
    <source>
        <dbReference type="Google" id="ProtNLM"/>
    </source>
</evidence>
<evidence type="ECO:0000313" key="3">
    <source>
        <dbReference type="Proteomes" id="UP000451860"/>
    </source>
</evidence>
<feature type="transmembrane region" description="Helical" evidence="1">
    <location>
        <begin position="12"/>
        <end position="33"/>
    </location>
</feature>
<gene>
    <name evidence="2" type="ORF">GB883_04680</name>
</gene>
<dbReference type="OrthoDB" id="5123754at2"/>
<dbReference type="EMBL" id="WHJE01000013">
    <property type="protein sequence ID" value="KAE8765232.1"/>
    <property type="molecule type" value="Genomic_DNA"/>
</dbReference>
<dbReference type="AlphaFoldDB" id="A0A7J5URZ9"/>
<feature type="transmembrane region" description="Helical" evidence="1">
    <location>
        <begin position="335"/>
        <end position="352"/>
    </location>
</feature>
<name>A0A7J5URZ9_9MICO</name>
<accession>A0A7J5URZ9</accession>
<keyword evidence="1" id="KW-0812">Transmembrane</keyword>
<dbReference type="PANTHER" id="PTHR37422:SF13">
    <property type="entry name" value="LIPOPOLYSACCHARIDE BIOSYNTHESIS PROTEIN PA4999-RELATED"/>
    <property type="match status" value="1"/>
</dbReference>
<reference evidence="2 3" key="1">
    <citation type="submission" date="2019-10" db="EMBL/GenBank/DDBJ databases">
        <title>Georgenia wutianyii sp. nov. and Georgenia yuyongxinii sp. nov. isolated from plateau pika (Ochotona curzoniae) in the Qinghai-Tibet plateau of China.</title>
        <authorList>
            <person name="Tian Z."/>
        </authorList>
    </citation>
    <scope>NUCLEOTIDE SEQUENCE [LARGE SCALE GENOMIC DNA]</scope>
    <source>
        <strain evidence="2 3">DSM 21501</strain>
    </source>
</reference>
<feature type="transmembrane region" description="Helical" evidence="1">
    <location>
        <begin position="212"/>
        <end position="229"/>
    </location>
</feature>
<evidence type="ECO:0000313" key="2">
    <source>
        <dbReference type="EMBL" id="KAE8765232.1"/>
    </source>
</evidence>
<protein>
    <recommendedName>
        <fullName evidence="4">O-antigen ligase family protein</fullName>
    </recommendedName>
</protein>
<dbReference type="RefSeq" id="WP_152201561.1">
    <property type="nucleotide sequence ID" value="NZ_VUKF01000007.1"/>
</dbReference>
<feature type="transmembrane region" description="Helical" evidence="1">
    <location>
        <begin position="183"/>
        <end position="200"/>
    </location>
</feature>
<keyword evidence="1" id="KW-1133">Transmembrane helix</keyword>
<sequence length="431" mass="46139">MSFFLISYPRIVLPSIVDSMWWLAGLALLVVLIDHRQISLRRPPLAMAVFLAFCLTSLAWSLNPSATATSVLLYAWIALLALTVTSNTDSNTLARGIRWGGLLTACSAVKPFVTTLTETGATVASTPLLGVHGNRNIVSYTLLLALCAGLTYRPSGRLRRIRWATAVCVILAVLLLARSATGYLATIAVLAVWGGLTISARMTPRRAARSRIAVASATTGTAILAALNIERISEFMGRTSSLSGRLPLWRAIIEASGDAAIRGDGWGAVWAYAWRPAPPNEMKQLIDELTGFPLSHGHNAVLDLLPQVGLIGVGICVLIVLRALVVVLIPTTRDAAGTVAWIGTTITALLVMGATEPMFTVPLGWFLLVACATRAEEVGGIRHRSARISEVSSRGRTGSTQDRFHTDYGIEVGQARNTASPPVKRGPFRVE</sequence>